<dbReference type="Pfam" id="PF00394">
    <property type="entry name" value="Cu-oxidase"/>
    <property type="match status" value="1"/>
</dbReference>
<keyword evidence="11" id="KW-0325">Glycoprotein</keyword>
<keyword evidence="9 13" id="KW-0560">Oxidoreductase</keyword>
<dbReference type="InterPro" id="IPR033138">
    <property type="entry name" value="Cu_oxidase_CS"/>
</dbReference>
<dbReference type="Pfam" id="PF07732">
    <property type="entry name" value="Cu-oxidase_3"/>
    <property type="match status" value="1"/>
</dbReference>
<keyword evidence="6 13" id="KW-0964">Secreted</keyword>
<dbReference type="InterPro" id="IPR045087">
    <property type="entry name" value="Cu-oxidase_fam"/>
</dbReference>
<dbReference type="InterPro" id="IPR001117">
    <property type="entry name" value="Cu-oxidase_2nd"/>
</dbReference>
<evidence type="ECO:0000313" key="19">
    <source>
        <dbReference type="Proteomes" id="UP000325577"/>
    </source>
</evidence>
<evidence type="ECO:0000259" key="16">
    <source>
        <dbReference type="Pfam" id="PF07731"/>
    </source>
</evidence>
<evidence type="ECO:0000256" key="9">
    <source>
        <dbReference type="ARBA" id="ARBA00023002"/>
    </source>
</evidence>
<comment type="similarity">
    <text evidence="3 13">Belongs to the multicopper oxidase family.</text>
</comment>
<dbReference type="EC" id="1.10.3.2" evidence="4 13"/>
<evidence type="ECO:0000256" key="11">
    <source>
        <dbReference type="ARBA" id="ARBA00023180"/>
    </source>
</evidence>
<proteinExistence type="inferred from homology"/>
<evidence type="ECO:0000256" key="6">
    <source>
        <dbReference type="ARBA" id="ARBA00022525"/>
    </source>
</evidence>
<name>A0A5J5B487_9ASTE</name>
<evidence type="ECO:0000256" key="10">
    <source>
        <dbReference type="ARBA" id="ARBA00023008"/>
    </source>
</evidence>
<evidence type="ECO:0000313" key="18">
    <source>
        <dbReference type="EMBL" id="KAA8538003.1"/>
    </source>
</evidence>
<dbReference type="InterPro" id="IPR017761">
    <property type="entry name" value="Laccase"/>
</dbReference>
<protein>
    <recommendedName>
        <fullName evidence="4 13">Laccase</fullName>
        <ecNumber evidence="4 13">1.10.3.2</ecNumber>
    </recommendedName>
    <alternativeName>
        <fullName evidence="13">Benzenediol:oxygen oxidoreductase</fullName>
    </alternativeName>
    <alternativeName>
        <fullName evidence="13">Diphenol oxidase</fullName>
    </alternativeName>
    <alternativeName>
        <fullName evidence="13">Urishiol oxidase</fullName>
    </alternativeName>
</protein>
<evidence type="ECO:0000256" key="8">
    <source>
        <dbReference type="ARBA" id="ARBA00022737"/>
    </source>
</evidence>
<evidence type="ECO:0000259" key="17">
    <source>
        <dbReference type="Pfam" id="PF07732"/>
    </source>
</evidence>
<evidence type="ECO:0000256" key="2">
    <source>
        <dbReference type="ARBA" id="ARBA00004271"/>
    </source>
</evidence>
<feature type="domain" description="Plastocyanin-like" evidence="16">
    <location>
        <begin position="509"/>
        <end position="642"/>
    </location>
</feature>
<organism evidence="18 19">
    <name type="scientific">Nyssa sinensis</name>
    <dbReference type="NCBI Taxonomy" id="561372"/>
    <lineage>
        <taxon>Eukaryota</taxon>
        <taxon>Viridiplantae</taxon>
        <taxon>Streptophyta</taxon>
        <taxon>Embryophyta</taxon>
        <taxon>Tracheophyta</taxon>
        <taxon>Spermatophyta</taxon>
        <taxon>Magnoliopsida</taxon>
        <taxon>eudicotyledons</taxon>
        <taxon>Gunneridae</taxon>
        <taxon>Pentapetalae</taxon>
        <taxon>asterids</taxon>
        <taxon>Cornales</taxon>
        <taxon>Nyssaceae</taxon>
        <taxon>Nyssa</taxon>
    </lineage>
</organism>
<dbReference type="GO" id="GO:0005507">
    <property type="term" value="F:copper ion binding"/>
    <property type="evidence" value="ECO:0007669"/>
    <property type="project" value="InterPro"/>
</dbReference>
<dbReference type="InterPro" id="IPR011706">
    <property type="entry name" value="Cu-oxidase_C"/>
</dbReference>
<comment type="function">
    <text evidence="13">Lignin degradation and detoxification of lignin-derived products.</text>
</comment>
<keyword evidence="8 13" id="KW-0677">Repeat</keyword>
<dbReference type="Gene3D" id="2.60.40.420">
    <property type="entry name" value="Cupredoxins - blue copper proteins"/>
    <property type="match status" value="3"/>
</dbReference>
<reference evidence="18 19" key="1">
    <citation type="submission" date="2019-09" db="EMBL/GenBank/DDBJ databases">
        <title>A chromosome-level genome assembly of the Chinese tupelo Nyssa sinensis.</title>
        <authorList>
            <person name="Yang X."/>
            <person name="Kang M."/>
            <person name="Yang Y."/>
            <person name="Xiong H."/>
            <person name="Wang M."/>
            <person name="Zhang Z."/>
            <person name="Wang Z."/>
            <person name="Wu H."/>
            <person name="Ma T."/>
            <person name="Liu J."/>
            <person name="Xi Z."/>
        </authorList>
    </citation>
    <scope>NUCLEOTIDE SEQUENCE [LARGE SCALE GENOMIC DNA]</scope>
    <source>
        <strain evidence="18">J267</strain>
        <tissue evidence="18">Leaf</tissue>
    </source>
</reference>
<keyword evidence="19" id="KW-1185">Reference proteome</keyword>
<dbReference type="GO" id="GO:0046274">
    <property type="term" value="P:lignin catabolic process"/>
    <property type="evidence" value="ECO:0007669"/>
    <property type="project" value="UniProtKB-KW"/>
</dbReference>
<evidence type="ECO:0000256" key="3">
    <source>
        <dbReference type="ARBA" id="ARBA00010609"/>
    </source>
</evidence>
<dbReference type="InterPro" id="IPR034285">
    <property type="entry name" value="CuRO_2_LCC"/>
</dbReference>
<dbReference type="InterPro" id="IPR002355">
    <property type="entry name" value="Cu_oxidase_Cu_BS"/>
</dbReference>
<evidence type="ECO:0000256" key="1">
    <source>
        <dbReference type="ARBA" id="ARBA00000349"/>
    </source>
</evidence>
<dbReference type="PANTHER" id="PTHR11709">
    <property type="entry name" value="MULTI-COPPER OXIDASE"/>
    <property type="match status" value="1"/>
</dbReference>
<sequence>MEENRSIGGLECSWRKPDGRKAAEEAAEETAAAQAGQKEKTKAVAGQLRQEAEIVEENKRKEDSDTIEHQVDKLLLQIVKKITKEGERESRKMGQLLEFLEILILSGILLSMVQGDVHHYEFVLKETNFTRLCTTRSLLVVNGSLPGPEIRVHKGDTVHVNVYNQGNYSVTLHWHGVKQPRNPWSDGPEYITQCPIQPGKNFTYEVIFSTEEGTLWWHAHSDWTRNSVHGAIVVLPAPGTTFPFPEPDGDEVIVFGSWYDYDINKVVADDLKTGADTPTSDSYLINGQPGDLCNCSKGSARRMLVDHGKTYLLRIVNAVMNVDLFFAVAEHNVTVVGMDGNYLKPFTTPYITISPGQSMDVLLVANQSLGRYYMATRQYDSVRPDVLIYDKTNATAILEYRGNYTSQADPIFPSSLPTYLDFVSADNFIHGLRSLASPEHPVNVPLNISTSMFIVVSMNQIICPNQTCAGINGNKLASSLNNISLVNPPIDVLLAYYRNMSGFYTKDFPDYPSSYYNYTADEFPFNVTVPLQGTKVKMLNYNETVEITFQGTNVLRTSESHPMHLHGYSFYVVGTGYGDFDPENDPKGYNFIDPPELNTVSVPKNGWATIRFVASNPGVWYWHCHFDRHLSWGMSTIFIVKNGGSPETSVREPPANMPHCEVSFTNRIQEFKDSSGEENKLKTFD</sequence>
<dbReference type="AlphaFoldDB" id="A0A5J5B487"/>
<dbReference type="InterPro" id="IPR011707">
    <property type="entry name" value="Cu-oxidase-like_N"/>
</dbReference>
<feature type="domain" description="Plastocyanin-like" evidence="15">
    <location>
        <begin position="251"/>
        <end position="403"/>
    </location>
</feature>
<dbReference type="PROSITE" id="PS00079">
    <property type="entry name" value="MULTICOPPER_OXIDASE1"/>
    <property type="match status" value="1"/>
</dbReference>
<dbReference type="CDD" id="cd13849">
    <property type="entry name" value="CuRO_1_LCC_plant"/>
    <property type="match status" value="1"/>
</dbReference>
<dbReference type="PROSITE" id="PS00080">
    <property type="entry name" value="MULTICOPPER_OXIDASE2"/>
    <property type="match status" value="1"/>
</dbReference>
<evidence type="ECO:0000256" key="4">
    <source>
        <dbReference type="ARBA" id="ARBA00012297"/>
    </source>
</evidence>
<evidence type="ECO:0000256" key="5">
    <source>
        <dbReference type="ARBA" id="ARBA00022523"/>
    </source>
</evidence>
<dbReference type="OrthoDB" id="2121828at2759"/>
<dbReference type="Proteomes" id="UP000325577">
    <property type="component" value="Linkage Group LG15"/>
</dbReference>
<feature type="compositionally biased region" description="Basic and acidic residues" evidence="14">
    <location>
        <begin position="13"/>
        <end position="24"/>
    </location>
</feature>
<dbReference type="GO" id="GO:0048046">
    <property type="term" value="C:apoplast"/>
    <property type="evidence" value="ECO:0007669"/>
    <property type="project" value="UniProtKB-SubCell"/>
</dbReference>
<comment type="subcellular location">
    <subcellularLocation>
        <location evidence="2 13">Secreted</location>
        <location evidence="2 13">Extracellular space</location>
        <location evidence="2 13">Apoplast</location>
    </subcellularLocation>
</comment>
<evidence type="ECO:0000256" key="13">
    <source>
        <dbReference type="RuleBase" id="RU361119"/>
    </source>
</evidence>
<dbReference type="InterPro" id="IPR034288">
    <property type="entry name" value="CuRO_1_LCC"/>
</dbReference>
<dbReference type="CDD" id="cd13897">
    <property type="entry name" value="CuRO_3_LCC_plant"/>
    <property type="match status" value="1"/>
</dbReference>
<keyword evidence="7 13" id="KW-0479">Metal-binding</keyword>
<dbReference type="EMBL" id="CM018038">
    <property type="protein sequence ID" value="KAA8538003.1"/>
    <property type="molecule type" value="Genomic_DNA"/>
</dbReference>
<evidence type="ECO:0000256" key="12">
    <source>
        <dbReference type="ARBA" id="ARBA00023185"/>
    </source>
</evidence>
<dbReference type="CDD" id="cd13875">
    <property type="entry name" value="CuRO_2_LCC_plant"/>
    <property type="match status" value="1"/>
</dbReference>
<dbReference type="NCBIfam" id="TIGR03389">
    <property type="entry name" value="laccase"/>
    <property type="match status" value="1"/>
</dbReference>
<evidence type="ECO:0000256" key="14">
    <source>
        <dbReference type="SAM" id="MobiDB-lite"/>
    </source>
</evidence>
<dbReference type="InterPro" id="IPR034289">
    <property type="entry name" value="CuRO_3_LCC"/>
</dbReference>
<dbReference type="SUPFAM" id="SSF49503">
    <property type="entry name" value="Cupredoxins"/>
    <property type="match status" value="3"/>
</dbReference>
<evidence type="ECO:0000256" key="7">
    <source>
        <dbReference type="ARBA" id="ARBA00022723"/>
    </source>
</evidence>
<dbReference type="PANTHER" id="PTHR11709:SF261">
    <property type="entry name" value="LACCASE"/>
    <property type="match status" value="1"/>
</dbReference>
<keyword evidence="10 13" id="KW-0186">Copper</keyword>
<keyword evidence="5 13" id="KW-0052">Apoplast</keyword>
<accession>A0A5J5B487</accession>
<dbReference type="InterPro" id="IPR008972">
    <property type="entry name" value="Cupredoxin"/>
</dbReference>
<comment type="cofactor">
    <cofactor evidence="13">
        <name>Cu cation</name>
        <dbReference type="ChEBI" id="CHEBI:23378"/>
    </cofactor>
    <text evidence="13">Binds 4 Cu cations per monomer.</text>
</comment>
<dbReference type="Pfam" id="PF07731">
    <property type="entry name" value="Cu-oxidase_2"/>
    <property type="match status" value="1"/>
</dbReference>
<feature type="region of interest" description="Disordered" evidence="14">
    <location>
        <begin position="1"/>
        <end position="43"/>
    </location>
</feature>
<feature type="domain" description="Plastocyanin-like" evidence="17">
    <location>
        <begin position="125"/>
        <end position="236"/>
    </location>
</feature>
<evidence type="ECO:0000259" key="15">
    <source>
        <dbReference type="Pfam" id="PF00394"/>
    </source>
</evidence>
<gene>
    <name evidence="18" type="ORF">F0562_027417</name>
</gene>
<comment type="catalytic activity">
    <reaction evidence="1 13">
        <text>4 hydroquinone + O2 = 4 benzosemiquinone + 2 H2O</text>
        <dbReference type="Rhea" id="RHEA:11276"/>
        <dbReference type="ChEBI" id="CHEBI:15377"/>
        <dbReference type="ChEBI" id="CHEBI:15379"/>
        <dbReference type="ChEBI" id="CHEBI:17594"/>
        <dbReference type="ChEBI" id="CHEBI:17977"/>
        <dbReference type="EC" id="1.10.3.2"/>
    </reaction>
</comment>
<dbReference type="GO" id="GO:0052716">
    <property type="term" value="F:hydroquinone:oxygen oxidoreductase activity"/>
    <property type="evidence" value="ECO:0007669"/>
    <property type="project" value="UniProtKB-EC"/>
</dbReference>
<keyword evidence="12 13" id="KW-0439">Lignin degradation</keyword>